<reference evidence="10" key="1">
    <citation type="submission" date="2016-02" db="EMBL/GenBank/DDBJ databases">
        <title>Comparative genomics of biotechnologically important yeasts.</title>
        <authorList>
            <consortium name="DOE Joint Genome Institute"/>
            <person name="Riley R."/>
            <person name="Haridas S."/>
            <person name="Wolfe K.H."/>
            <person name="Lopes M.R."/>
            <person name="Hittinger C.T."/>
            <person name="Goker M."/>
            <person name="Salamov A."/>
            <person name="Wisecaver J."/>
            <person name="Long T.M."/>
            <person name="Aerts A.L."/>
            <person name="Barry K."/>
            <person name="Choi C."/>
            <person name="Clum A."/>
            <person name="Coughlan A.Y."/>
            <person name="Deshpande S."/>
            <person name="Douglass A.P."/>
            <person name="Hanson S.J."/>
            <person name="Klenk H.-P."/>
            <person name="Labutti K."/>
            <person name="Lapidus A."/>
            <person name="Lindquist E."/>
            <person name="Lipzen A."/>
            <person name="Meier-Kolthoff J.P."/>
            <person name="Ohm R.A."/>
            <person name="Otillar R.P."/>
            <person name="Pangilinan J."/>
            <person name="Peng Y."/>
            <person name="Rokas A."/>
            <person name="Rosa C.A."/>
            <person name="Scheuner C."/>
            <person name="Sibirny A.A."/>
            <person name="Slot J.C."/>
            <person name="Stielow J.B."/>
            <person name="Sun H."/>
            <person name="Kurtzman C.P."/>
            <person name="Blackwell M."/>
            <person name="Jeffries T.W."/>
            <person name="Grigoriev I.V."/>
        </authorList>
    </citation>
    <scope>NUCLEOTIDE SEQUENCE [LARGE SCALE GENOMIC DNA]</scope>
    <source>
        <strain evidence="10">NRRL Y-17796</strain>
    </source>
</reference>
<dbReference type="CDD" id="cd02257">
    <property type="entry name" value="Peptidase_C19"/>
    <property type="match status" value="1"/>
</dbReference>
<dbReference type="GO" id="GO:0005829">
    <property type="term" value="C:cytosol"/>
    <property type="evidence" value="ECO:0007669"/>
    <property type="project" value="TreeGrafter"/>
</dbReference>
<keyword evidence="5" id="KW-0378">Hydrolase</keyword>
<keyword evidence="10" id="KW-1185">Reference proteome</keyword>
<dbReference type="GO" id="GO:0004843">
    <property type="term" value="F:cysteine-type deubiquitinase activity"/>
    <property type="evidence" value="ECO:0007669"/>
    <property type="project" value="UniProtKB-EC"/>
</dbReference>
<feature type="compositionally biased region" description="Low complexity" evidence="7">
    <location>
        <begin position="338"/>
        <end position="348"/>
    </location>
</feature>
<evidence type="ECO:0000256" key="2">
    <source>
        <dbReference type="ARBA" id="ARBA00012759"/>
    </source>
</evidence>
<sequence>MSNPPHPQLASPDSQIEAPYDPNFASSSHSYQYAAPPQGNPVPYAADMYPPDYSSGYVVPAPQYGYYFYPSYNAYPQFVPYAMMPQQQQPNYNQQYQYQQYYQQPQMQMQMPMQTNHPNPQNMQQQQQQQQMHQMQQMQYAAQQQMQNGQRPMDPSHSQGFVQPTDAAQTQSFSSAQHSSAMSVSSRSHSPSYQPEIGRAKQQKQQKSTTSQRDIANVNSRFQDLKVSSNVLLPGLSERENSLIAPSRRPGKTRSRRLPVSHIMKFELVDPAGPVAQVKNAKNAKTAKPAKPSASAQSAEPAVPVNSYASAALASKLAPNNSQRPGVTGASASDSDQGVSAAASPSGSVTPIKTVYDPKFLNAIRSFDPTYDPITLVSPLGLDNNSNTCFMNAVMQVLIHCPRFYTLIRELSALSTSSRKLPSKSLTPVLDVLGKFFDTYYQTSRRRHHSLDIDPSYIFKDILEAGSFGMEFGEQHDSAEFLLLLLDRIHEELLSVLKTQESQTNGVNGAGTKVSGAGDGEWASVSSKKNKMEHQSVEMLKTPISSMFFGSFTFDISIKNRRIHSEEPFSDLPVDISDDSIETVEDAIRGLSKPEVVEMGSDTGKKVTLLSKLPLILVVQLKRFLFTVSHGAYQLTKINKQVKFGAELTIPQEVLLDHEPGASLPKYKLFGIVYHHGRSTDSGHYTADVLEPSPGLKSNSWIRTDDQYTMPLKSFVPYYTGEETSAPAPVPIPDHIVNRTADAAETDTGESWADLDDEDNSEEDTKPSLNRGAANESKSAYLLFYQRIA</sequence>
<dbReference type="Gene3D" id="3.90.70.10">
    <property type="entry name" value="Cysteine proteinases"/>
    <property type="match status" value="1"/>
</dbReference>
<dbReference type="PANTHER" id="PTHR24006">
    <property type="entry name" value="UBIQUITIN CARBOXYL-TERMINAL HYDROLASE"/>
    <property type="match status" value="1"/>
</dbReference>
<organism evidence="9 10">
    <name type="scientific">Tortispora caseinolytica NRRL Y-17796</name>
    <dbReference type="NCBI Taxonomy" id="767744"/>
    <lineage>
        <taxon>Eukaryota</taxon>
        <taxon>Fungi</taxon>
        <taxon>Dikarya</taxon>
        <taxon>Ascomycota</taxon>
        <taxon>Saccharomycotina</taxon>
        <taxon>Trigonopsidomycetes</taxon>
        <taxon>Trigonopsidales</taxon>
        <taxon>Trigonopsidaceae</taxon>
        <taxon>Tortispora</taxon>
    </lineage>
</organism>
<dbReference type="PROSITE" id="PS50235">
    <property type="entry name" value="USP_3"/>
    <property type="match status" value="1"/>
</dbReference>
<dbReference type="GO" id="GO:0005634">
    <property type="term" value="C:nucleus"/>
    <property type="evidence" value="ECO:0007669"/>
    <property type="project" value="TreeGrafter"/>
</dbReference>
<dbReference type="InterPro" id="IPR028889">
    <property type="entry name" value="USP"/>
</dbReference>
<dbReference type="InterPro" id="IPR018200">
    <property type="entry name" value="USP_CS"/>
</dbReference>
<feature type="compositionally biased region" description="Low complexity" evidence="7">
    <location>
        <begin position="112"/>
        <end position="148"/>
    </location>
</feature>
<evidence type="ECO:0000256" key="3">
    <source>
        <dbReference type="ARBA" id="ARBA00022670"/>
    </source>
</evidence>
<evidence type="ECO:0000313" key="10">
    <source>
        <dbReference type="Proteomes" id="UP000095023"/>
    </source>
</evidence>
<feature type="compositionally biased region" description="Low complexity" evidence="7">
    <location>
        <begin position="203"/>
        <end position="212"/>
    </location>
</feature>
<feature type="region of interest" description="Disordered" evidence="7">
    <location>
        <begin position="112"/>
        <end position="217"/>
    </location>
</feature>
<feature type="region of interest" description="Disordered" evidence="7">
    <location>
        <begin position="280"/>
        <end position="301"/>
    </location>
</feature>
<dbReference type="Pfam" id="PF00443">
    <property type="entry name" value="UCH"/>
    <property type="match status" value="1"/>
</dbReference>
<evidence type="ECO:0000256" key="6">
    <source>
        <dbReference type="ARBA" id="ARBA00022807"/>
    </source>
</evidence>
<comment type="catalytic activity">
    <reaction evidence="1">
        <text>Thiol-dependent hydrolysis of ester, thioester, amide, peptide and isopeptide bonds formed by the C-terminal Gly of ubiquitin (a 76-residue protein attached to proteins as an intracellular targeting signal).</text>
        <dbReference type="EC" id="3.4.19.12"/>
    </reaction>
</comment>
<keyword evidence="3" id="KW-0645">Protease</keyword>
<dbReference type="EMBL" id="KV453841">
    <property type="protein sequence ID" value="ODV91952.1"/>
    <property type="molecule type" value="Genomic_DNA"/>
</dbReference>
<dbReference type="AlphaFoldDB" id="A0A1E4TJM5"/>
<keyword evidence="4" id="KW-0833">Ubl conjugation pathway</keyword>
<keyword evidence="6" id="KW-0788">Thiol protease</keyword>
<dbReference type="EC" id="3.4.19.12" evidence="2"/>
<dbReference type="SUPFAM" id="SSF54001">
    <property type="entry name" value="Cysteine proteinases"/>
    <property type="match status" value="1"/>
</dbReference>
<feature type="compositionally biased region" description="Low complexity" evidence="7">
    <location>
        <begin position="167"/>
        <end position="194"/>
    </location>
</feature>
<protein>
    <recommendedName>
        <fullName evidence="2">ubiquitinyl hydrolase 1</fullName>
        <ecNumber evidence="2">3.4.19.12</ecNumber>
    </recommendedName>
</protein>
<proteinExistence type="predicted"/>
<gene>
    <name evidence="9" type="ORF">CANCADRAFT_55713</name>
</gene>
<dbReference type="Proteomes" id="UP000095023">
    <property type="component" value="Unassembled WGS sequence"/>
</dbReference>
<name>A0A1E4TJM5_9ASCO</name>
<feature type="region of interest" description="Disordered" evidence="7">
    <location>
        <begin position="743"/>
        <end position="773"/>
    </location>
</feature>
<dbReference type="OrthoDB" id="429671at2759"/>
<dbReference type="GO" id="GO:0006508">
    <property type="term" value="P:proteolysis"/>
    <property type="evidence" value="ECO:0007669"/>
    <property type="project" value="UniProtKB-KW"/>
</dbReference>
<feature type="region of interest" description="Disordered" evidence="7">
    <location>
        <begin position="1"/>
        <end position="44"/>
    </location>
</feature>
<dbReference type="InterPro" id="IPR001394">
    <property type="entry name" value="Peptidase_C19_UCH"/>
</dbReference>
<dbReference type="InterPro" id="IPR050164">
    <property type="entry name" value="Peptidase_C19"/>
</dbReference>
<evidence type="ECO:0000256" key="1">
    <source>
        <dbReference type="ARBA" id="ARBA00000707"/>
    </source>
</evidence>
<accession>A0A1E4TJM5</accession>
<feature type="compositionally biased region" description="Acidic residues" evidence="7">
    <location>
        <begin position="744"/>
        <end position="762"/>
    </location>
</feature>
<evidence type="ECO:0000256" key="7">
    <source>
        <dbReference type="SAM" id="MobiDB-lite"/>
    </source>
</evidence>
<feature type="region of interest" description="Disordered" evidence="7">
    <location>
        <begin position="319"/>
        <end position="348"/>
    </location>
</feature>
<evidence type="ECO:0000256" key="5">
    <source>
        <dbReference type="ARBA" id="ARBA00022801"/>
    </source>
</evidence>
<evidence type="ECO:0000259" key="8">
    <source>
        <dbReference type="PROSITE" id="PS50235"/>
    </source>
</evidence>
<dbReference type="InterPro" id="IPR038765">
    <property type="entry name" value="Papain-like_cys_pep_sf"/>
</dbReference>
<dbReference type="PANTHER" id="PTHR24006:SF687">
    <property type="entry name" value="UBIQUITIN CARBOXYL-TERMINAL HYDROLASE 10"/>
    <property type="match status" value="1"/>
</dbReference>
<feature type="domain" description="USP" evidence="8">
    <location>
        <begin position="380"/>
        <end position="788"/>
    </location>
</feature>
<dbReference type="GO" id="GO:0016579">
    <property type="term" value="P:protein deubiquitination"/>
    <property type="evidence" value="ECO:0007669"/>
    <property type="project" value="InterPro"/>
</dbReference>
<evidence type="ECO:0000256" key="4">
    <source>
        <dbReference type="ARBA" id="ARBA00022786"/>
    </source>
</evidence>
<feature type="compositionally biased region" description="Polar residues" evidence="7">
    <location>
        <begin position="319"/>
        <end position="337"/>
    </location>
</feature>
<evidence type="ECO:0000313" key="9">
    <source>
        <dbReference type="EMBL" id="ODV91952.1"/>
    </source>
</evidence>
<dbReference type="PROSITE" id="PS00973">
    <property type="entry name" value="USP_2"/>
    <property type="match status" value="1"/>
</dbReference>